<keyword evidence="3 6" id="KW-0597">Phosphoprotein</keyword>
<dbReference type="InterPro" id="IPR011006">
    <property type="entry name" value="CheY-like_superfamily"/>
</dbReference>
<evidence type="ECO:0000259" key="9">
    <source>
        <dbReference type="PROSITE" id="PS50110"/>
    </source>
</evidence>
<evidence type="ECO:0000256" key="2">
    <source>
        <dbReference type="ARBA" id="ARBA00012438"/>
    </source>
</evidence>
<keyword evidence="12" id="KW-1185">Reference proteome</keyword>
<evidence type="ECO:0000313" key="11">
    <source>
        <dbReference type="EMBL" id="RUL87441.1"/>
    </source>
</evidence>
<dbReference type="InterPro" id="IPR003661">
    <property type="entry name" value="HisK_dim/P_dom"/>
</dbReference>
<dbReference type="AlphaFoldDB" id="A0A432MJ96"/>
<feature type="domain" description="Histidine kinase" evidence="8">
    <location>
        <begin position="380"/>
        <end position="606"/>
    </location>
</feature>
<dbReference type="PROSITE" id="PS50110">
    <property type="entry name" value="RESPONSE_REGULATORY"/>
    <property type="match status" value="1"/>
</dbReference>
<comment type="catalytic activity">
    <reaction evidence="1">
        <text>ATP + protein L-histidine = ADP + protein N-phospho-L-histidine.</text>
        <dbReference type="EC" id="2.7.13.3"/>
    </reaction>
</comment>
<dbReference type="SUPFAM" id="SSF55785">
    <property type="entry name" value="PYP-like sensor domain (PAS domain)"/>
    <property type="match status" value="1"/>
</dbReference>
<feature type="domain" description="PAS" evidence="10">
    <location>
        <begin position="250"/>
        <end position="288"/>
    </location>
</feature>
<dbReference type="Gene3D" id="3.40.50.2300">
    <property type="match status" value="1"/>
</dbReference>
<evidence type="ECO:0000256" key="1">
    <source>
        <dbReference type="ARBA" id="ARBA00000085"/>
    </source>
</evidence>
<evidence type="ECO:0000256" key="5">
    <source>
        <dbReference type="ARBA" id="ARBA00022777"/>
    </source>
</evidence>
<dbReference type="SMART" id="SM00388">
    <property type="entry name" value="HisKA"/>
    <property type="match status" value="1"/>
</dbReference>
<dbReference type="PROSITE" id="PS50109">
    <property type="entry name" value="HIS_KIN"/>
    <property type="match status" value="1"/>
</dbReference>
<sequence>MRLATITFQANPEAIPFLAASVVSAVVAGMAWRRGGSPGGPALMAMMAGEAGWASFEAAELLIVDLPVKRLCFMLRAGAAVATILGLMAFVLRFTGQDRWLTARRFAPLAAPAVLPLALAWTSPLHGLYWEVLRSRTFEQSYGAFAIAVPEYGPAFWFHFGYCYLLLAIAAVLLADAVANSEGIYRAQAGVMLFGVLLPWVVNILDMGRVFGFIHVDTVAIAFLVTGLAMLPAFQRFHLLDLRPVAREVVIRGMADPVVVIEPAGRIVELNPAAAALAGAEAAGMIGREAASAFSRWTALASLLEEVQQLEGRAVELDGPAADPGRRFEARASRLDERSRTAGWVVVLRDVTQRRLAEDERAARIEAEASDRAKDDFLAVLSHELRNPLTPVLAGADALLDDPATPWHMRPTLAMIRRNAELEARLIDDLLDLTRIRHGRLAVRPEVIDAHVPIRDALEVCEADLRSKSIQLDVALEADRRFVAFDPVRLQQVAWNLVKNAVKFTPEGGRITVRTRELLPGPRLDGLPWLELEVADTGIGIDPDLIPRVFDAFEQGGPETARRYGGLGLGLAICRAIVDAHGGRIAASSAGRGLGTTFRVELPTCPAPVGIDLPPAAPAAAAPSRRDRIRILLVEDDADTRGIVARLLRRQGFGVETAGDVRSAIELAIGADFDVLVSDLGLPDGSGLDLIRSLRARRSDLVGIAMSGYGMDEDLRRSQEFGFNAHLTKPLMIGALTAEILRLVPPPPPS</sequence>
<dbReference type="InterPro" id="IPR001789">
    <property type="entry name" value="Sig_transdc_resp-reg_receiver"/>
</dbReference>
<evidence type="ECO:0000256" key="3">
    <source>
        <dbReference type="ARBA" id="ARBA00022553"/>
    </source>
</evidence>
<keyword evidence="7" id="KW-0472">Membrane</keyword>
<dbReference type="CDD" id="cd00082">
    <property type="entry name" value="HisKA"/>
    <property type="match status" value="1"/>
</dbReference>
<dbReference type="PANTHER" id="PTHR43047">
    <property type="entry name" value="TWO-COMPONENT HISTIDINE PROTEIN KINASE"/>
    <property type="match status" value="1"/>
</dbReference>
<dbReference type="NCBIfam" id="TIGR00229">
    <property type="entry name" value="sensory_box"/>
    <property type="match status" value="1"/>
</dbReference>
<evidence type="ECO:0000256" key="7">
    <source>
        <dbReference type="SAM" id="Phobius"/>
    </source>
</evidence>
<dbReference type="InterPro" id="IPR004358">
    <property type="entry name" value="Sig_transdc_His_kin-like_C"/>
</dbReference>
<dbReference type="Pfam" id="PF00072">
    <property type="entry name" value="Response_reg"/>
    <property type="match status" value="1"/>
</dbReference>
<dbReference type="GO" id="GO:0000155">
    <property type="term" value="F:phosphorelay sensor kinase activity"/>
    <property type="evidence" value="ECO:0007669"/>
    <property type="project" value="InterPro"/>
</dbReference>
<dbReference type="SUPFAM" id="SSF47384">
    <property type="entry name" value="Homodimeric domain of signal transducing histidine kinase"/>
    <property type="match status" value="1"/>
</dbReference>
<dbReference type="SMART" id="SM00448">
    <property type="entry name" value="REC"/>
    <property type="match status" value="1"/>
</dbReference>
<evidence type="ECO:0000313" key="12">
    <source>
        <dbReference type="Proteomes" id="UP000280296"/>
    </source>
</evidence>
<feature type="transmembrane region" description="Helical" evidence="7">
    <location>
        <begin position="73"/>
        <end position="94"/>
    </location>
</feature>
<dbReference type="InterPro" id="IPR000014">
    <property type="entry name" value="PAS"/>
</dbReference>
<dbReference type="InterPro" id="IPR013656">
    <property type="entry name" value="PAS_4"/>
</dbReference>
<dbReference type="OrthoDB" id="5287556at2"/>
<protein>
    <recommendedName>
        <fullName evidence="2">histidine kinase</fullName>
        <ecNumber evidence="2">2.7.13.3</ecNumber>
    </recommendedName>
</protein>
<name>A0A432MJ96_9BACT</name>
<keyword evidence="7" id="KW-1133">Transmembrane helix</keyword>
<feature type="transmembrane region" description="Helical" evidence="7">
    <location>
        <begin position="156"/>
        <end position="175"/>
    </location>
</feature>
<gene>
    <name evidence="11" type="ORF">TsocGM_12225</name>
</gene>
<feature type="transmembrane region" description="Helical" evidence="7">
    <location>
        <begin position="211"/>
        <end position="234"/>
    </location>
</feature>
<dbReference type="InterPro" id="IPR005467">
    <property type="entry name" value="His_kinase_dom"/>
</dbReference>
<evidence type="ECO:0000259" key="10">
    <source>
        <dbReference type="PROSITE" id="PS50112"/>
    </source>
</evidence>
<dbReference type="InterPro" id="IPR036890">
    <property type="entry name" value="HATPase_C_sf"/>
</dbReference>
<dbReference type="InterPro" id="IPR003594">
    <property type="entry name" value="HATPase_dom"/>
</dbReference>
<evidence type="ECO:0000256" key="4">
    <source>
        <dbReference type="ARBA" id="ARBA00022679"/>
    </source>
</evidence>
<dbReference type="PROSITE" id="PS50112">
    <property type="entry name" value="PAS"/>
    <property type="match status" value="1"/>
</dbReference>
<dbReference type="InterPro" id="IPR036097">
    <property type="entry name" value="HisK_dim/P_sf"/>
</dbReference>
<dbReference type="SMART" id="SM00387">
    <property type="entry name" value="HATPase_c"/>
    <property type="match status" value="1"/>
</dbReference>
<dbReference type="InterPro" id="IPR031621">
    <property type="entry name" value="HisKA_7TM"/>
</dbReference>
<dbReference type="EC" id="2.7.13.3" evidence="2"/>
<feature type="transmembrane region" description="Helical" evidence="7">
    <location>
        <begin position="12"/>
        <end position="32"/>
    </location>
</feature>
<dbReference type="Pfam" id="PF00512">
    <property type="entry name" value="HisKA"/>
    <property type="match status" value="1"/>
</dbReference>
<feature type="transmembrane region" description="Helical" evidence="7">
    <location>
        <begin position="187"/>
        <end position="205"/>
    </location>
</feature>
<dbReference type="Gene3D" id="3.30.565.10">
    <property type="entry name" value="Histidine kinase-like ATPase, C-terminal domain"/>
    <property type="match status" value="1"/>
</dbReference>
<feature type="transmembrane region" description="Helical" evidence="7">
    <location>
        <begin position="106"/>
        <end position="129"/>
    </location>
</feature>
<dbReference type="SUPFAM" id="SSF55874">
    <property type="entry name" value="ATPase domain of HSP90 chaperone/DNA topoisomerase II/histidine kinase"/>
    <property type="match status" value="1"/>
</dbReference>
<dbReference type="Pfam" id="PF16927">
    <property type="entry name" value="HisKA_7TM"/>
    <property type="match status" value="1"/>
</dbReference>
<dbReference type="InterPro" id="IPR035965">
    <property type="entry name" value="PAS-like_dom_sf"/>
</dbReference>
<feature type="modified residue" description="4-aspartylphosphate" evidence="6">
    <location>
        <position position="679"/>
    </location>
</feature>
<dbReference type="EMBL" id="RYZH01000021">
    <property type="protein sequence ID" value="RUL87441.1"/>
    <property type="molecule type" value="Genomic_DNA"/>
</dbReference>
<dbReference type="Pfam" id="PF08448">
    <property type="entry name" value="PAS_4"/>
    <property type="match status" value="1"/>
</dbReference>
<dbReference type="SUPFAM" id="SSF52172">
    <property type="entry name" value="CheY-like"/>
    <property type="match status" value="1"/>
</dbReference>
<reference evidence="11 12" key="1">
    <citation type="submission" date="2018-12" db="EMBL/GenBank/DDBJ databases">
        <authorList>
            <person name="Toschakov S.V."/>
        </authorList>
    </citation>
    <scope>NUCLEOTIDE SEQUENCE [LARGE SCALE GENOMIC DNA]</scope>
    <source>
        <strain evidence="11 12">GM2012</strain>
    </source>
</reference>
<dbReference type="PRINTS" id="PR00344">
    <property type="entry name" value="BCTRLSENSOR"/>
</dbReference>
<dbReference type="Gene3D" id="1.10.287.130">
    <property type="match status" value="1"/>
</dbReference>
<evidence type="ECO:0000256" key="6">
    <source>
        <dbReference type="PROSITE-ProRule" id="PRU00169"/>
    </source>
</evidence>
<dbReference type="RefSeq" id="WP_126725657.1">
    <property type="nucleotide sequence ID" value="NZ_RYZH01000021.1"/>
</dbReference>
<reference evidence="11 12" key="2">
    <citation type="submission" date="2019-01" db="EMBL/GenBank/DDBJ databases">
        <title>Tautonia sociabilis, a novel thermotolerant planctomycete of Isosphaeraceae family, isolated from a 4000 m deep subterranean habitat.</title>
        <authorList>
            <person name="Kovaleva O.L."/>
            <person name="Elcheninov A.G."/>
            <person name="Van Heerden E."/>
            <person name="Toshchakov S.V."/>
            <person name="Novikov A."/>
            <person name="Bonch-Osmolovskaya E.A."/>
            <person name="Kublanov I.V."/>
        </authorList>
    </citation>
    <scope>NUCLEOTIDE SEQUENCE [LARGE SCALE GENOMIC DNA]</scope>
    <source>
        <strain evidence="11 12">GM2012</strain>
    </source>
</reference>
<keyword evidence="5" id="KW-0418">Kinase</keyword>
<dbReference type="CDD" id="cd16922">
    <property type="entry name" value="HATPase_EvgS-ArcB-TorS-like"/>
    <property type="match status" value="1"/>
</dbReference>
<dbReference type="Pfam" id="PF02518">
    <property type="entry name" value="HATPase_c"/>
    <property type="match status" value="1"/>
</dbReference>
<dbReference type="Gene3D" id="3.30.450.20">
    <property type="entry name" value="PAS domain"/>
    <property type="match status" value="1"/>
</dbReference>
<accession>A0A432MJ96</accession>
<evidence type="ECO:0000259" key="8">
    <source>
        <dbReference type="PROSITE" id="PS50109"/>
    </source>
</evidence>
<proteinExistence type="predicted"/>
<organism evidence="11 12">
    <name type="scientific">Tautonia sociabilis</name>
    <dbReference type="NCBI Taxonomy" id="2080755"/>
    <lineage>
        <taxon>Bacteria</taxon>
        <taxon>Pseudomonadati</taxon>
        <taxon>Planctomycetota</taxon>
        <taxon>Planctomycetia</taxon>
        <taxon>Isosphaerales</taxon>
        <taxon>Isosphaeraceae</taxon>
        <taxon>Tautonia</taxon>
    </lineage>
</organism>
<keyword evidence="4" id="KW-0808">Transferase</keyword>
<comment type="caution">
    <text evidence="11">The sequence shown here is derived from an EMBL/GenBank/DDBJ whole genome shotgun (WGS) entry which is preliminary data.</text>
</comment>
<dbReference type="Proteomes" id="UP000280296">
    <property type="component" value="Unassembled WGS sequence"/>
</dbReference>
<keyword evidence="7" id="KW-0812">Transmembrane</keyword>
<feature type="domain" description="Response regulatory" evidence="9">
    <location>
        <begin position="630"/>
        <end position="744"/>
    </location>
</feature>